<gene>
    <name evidence="3" type="ORF">OKIOD_LOCUS2287</name>
</gene>
<evidence type="ECO:0000256" key="1">
    <source>
        <dbReference type="PROSITE-ProRule" id="PRU00152"/>
    </source>
</evidence>
<dbReference type="PANTHER" id="PTHR45901">
    <property type="entry name" value="PROTEIN CBG12474"/>
    <property type="match status" value="1"/>
</dbReference>
<dbReference type="SUPFAM" id="SSF49723">
    <property type="entry name" value="Lipase/lipooxygenase domain (PLAT/LH2 domain)"/>
    <property type="match status" value="1"/>
</dbReference>
<dbReference type="EMBL" id="OU015568">
    <property type="protein sequence ID" value="CAG5084758.1"/>
    <property type="molecule type" value="Genomic_DNA"/>
</dbReference>
<dbReference type="SMART" id="SM00308">
    <property type="entry name" value="LH2"/>
    <property type="match status" value="1"/>
</dbReference>
<name>A0ABN7RVB7_OIKDI</name>
<dbReference type="PROSITE" id="PS50095">
    <property type="entry name" value="PLAT"/>
    <property type="match status" value="1"/>
</dbReference>
<evidence type="ECO:0000313" key="3">
    <source>
        <dbReference type="EMBL" id="CAG5084758.1"/>
    </source>
</evidence>
<organism evidence="3 4">
    <name type="scientific">Oikopleura dioica</name>
    <name type="common">Tunicate</name>
    <dbReference type="NCBI Taxonomy" id="34765"/>
    <lineage>
        <taxon>Eukaryota</taxon>
        <taxon>Metazoa</taxon>
        <taxon>Chordata</taxon>
        <taxon>Tunicata</taxon>
        <taxon>Appendicularia</taxon>
        <taxon>Copelata</taxon>
        <taxon>Oikopleuridae</taxon>
        <taxon>Oikopleura</taxon>
    </lineage>
</organism>
<keyword evidence="4" id="KW-1185">Reference proteome</keyword>
<dbReference type="Proteomes" id="UP001158576">
    <property type="component" value="Chromosome PAR"/>
</dbReference>
<dbReference type="Pfam" id="PF01477">
    <property type="entry name" value="PLAT"/>
    <property type="match status" value="1"/>
</dbReference>
<dbReference type="PANTHER" id="PTHR45901:SF3">
    <property type="entry name" value="LIPOXYGENASE HOMOLOGY DOMAIN-CONTAINING PROTEIN 1"/>
    <property type="match status" value="1"/>
</dbReference>
<sequence>MENEVVEGDPSNIEMLILLETADDANRAYFTNNGGNESRARYRINSTVDNHRGEINDARLNRQPRNDYWNRAAQRRPTHNAPLDWIRIVAILFLAFLVSENIIFEPIFENVDDNQPKTKLENQTDHFQSTEKHRDSTKTSISYDIEVITGNVRFAGTDANVFIQIFGQDGKTKERKLDNSSNNFERRRVDRFTITELDVGKIQKIRIRHDNSKFGPGWNLDRVAIISKKNGKAERTIFVCRKWFSKKKGDKRIERELLPTDDSGNPI</sequence>
<dbReference type="InterPro" id="IPR001024">
    <property type="entry name" value="PLAT/LH2_dom"/>
</dbReference>
<dbReference type="InterPro" id="IPR036392">
    <property type="entry name" value="PLAT/LH2_dom_sf"/>
</dbReference>
<protein>
    <submittedName>
        <fullName evidence="3">Oidioi.mRNA.OKI2018_I69.PAR.g10729.t1.cds</fullName>
    </submittedName>
</protein>
<dbReference type="InterPro" id="IPR052970">
    <property type="entry name" value="Inner_ear_hair_cell_LOXHD"/>
</dbReference>
<reference evidence="3 4" key="1">
    <citation type="submission" date="2021-04" db="EMBL/GenBank/DDBJ databases">
        <authorList>
            <person name="Bliznina A."/>
        </authorList>
    </citation>
    <scope>NUCLEOTIDE SEQUENCE [LARGE SCALE GENOMIC DNA]</scope>
</reference>
<accession>A0ABN7RVB7</accession>
<dbReference type="CDD" id="cd01756">
    <property type="entry name" value="PLAT_repeat"/>
    <property type="match status" value="1"/>
</dbReference>
<dbReference type="Gene3D" id="2.40.180.10">
    <property type="entry name" value="Catalase core domain"/>
    <property type="match status" value="1"/>
</dbReference>
<feature type="domain" description="PLAT" evidence="2">
    <location>
        <begin position="141"/>
        <end position="258"/>
    </location>
</feature>
<evidence type="ECO:0000313" key="4">
    <source>
        <dbReference type="Proteomes" id="UP001158576"/>
    </source>
</evidence>
<proteinExistence type="predicted"/>
<comment type="caution">
    <text evidence="1">Lacks conserved residue(s) required for the propagation of feature annotation.</text>
</comment>
<evidence type="ECO:0000259" key="2">
    <source>
        <dbReference type="PROSITE" id="PS50095"/>
    </source>
</evidence>